<accession>A0ABU1HIJ4</accession>
<comment type="caution">
    <text evidence="1">The sequence shown here is derived from an EMBL/GenBank/DDBJ whole genome shotgun (WGS) entry which is preliminary data.</text>
</comment>
<sequence length="56" mass="6690">MQGSESRKAYESPAVVAIGSMAEKTEFWGWKHYLWQRKLDHWRSKKPSYPDEPEYS</sequence>
<protein>
    <submittedName>
        <fullName evidence="1">Uncharacterized protein</fullName>
    </submittedName>
</protein>
<gene>
    <name evidence="1" type="ORF">QC821_16330</name>
</gene>
<reference evidence="1 2" key="1">
    <citation type="submission" date="2023-04" db="EMBL/GenBank/DDBJ databases">
        <title>A long-awaited taxogenomic arrangement of the family Halomonadaceae.</title>
        <authorList>
            <person name="De La Haba R."/>
            <person name="Chuvochina M."/>
            <person name="Wittouck S."/>
            <person name="Arahal D.R."/>
            <person name="Sanchez-Porro C."/>
            <person name="Hugenholtz P."/>
            <person name="Ventosa A."/>
        </authorList>
    </citation>
    <scope>NUCLEOTIDE SEQUENCE [LARGE SCALE GENOMIC DNA]</scope>
    <source>
        <strain evidence="1 2">DSM 26770</strain>
    </source>
</reference>
<dbReference type="RefSeq" id="WP_309723773.1">
    <property type="nucleotide sequence ID" value="NZ_JARWAM010000012.1"/>
</dbReference>
<proteinExistence type="predicted"/>
<evidence type="ECO:0000313" key="1">
    <source>
        <dbReference type="EMBL" id="MDR5906848.1"/>
    </source>
</evidence>
<dbReference type="Proteomes" id="UP001251374">
    <property type="component" value="Unassembled WGS sequence"/>
</dbReference>
<organism evidence="1 2">
    <name type="scientific">Franzmannia qiaohouensis</name>
    <dbReference type="NCBI Taxonomy" id="1329370"/>
    <lineage>
        <taxon>Bacteria</taxon>
        <taxon>Pseudomonadati</taxon>
        <taxon>Pseudomonadota</taxon>
        <taxon>Gammaproteobacteria</taxon>
        <taxon>Oceanospirillales</taxon>
        <taxon>Halomonadaceae</taxon>
        <taxon>Franzmannia</taxon>
    </lineage>
</organism>
<keyword evidence="2" id="KW-1185">Reference proteome</keyword>
<dbReference type="EMBL" id="JARWAM010000012">
    <property type="protein sequence ID" value="MDR5906848.1"/>
    <property type="molecule type" value="Genomic_DNA"/>
</dbReference>
<evidence type="ECO:0000313" key="2">
    <source>
        <dbReference type="Proteomes" id="UP001251374"/>
    </source>
</evidence>
<name>A0ABU1HIJ4_9GAMM</name>